<accession>A0AAE2CNH4</accession>
<organism evidence="2 3">
    <name type="scientific">Sesamum alatum</name>
    <dbReference type="NCBI Taxonomy" id="300844"/>
    <lineage>
        <taxon>Eukaryota</taxon>
        <taxon>Viridiplantae</taxon>
        <taxon>Streptophyta</taxon>
        <taxon>Embryophyta</taxon>
        <taxon>Tracheophyta</taxon>
        <taxon>Spermatophyta</taxon>
        <taxon>Magnoliopsida</taxon>
        <taxon>eudicotyledons</taxon>
        <taxon>Gunneridae</taxon>
        <taxon>Pentapetalae</taxon>
        <taxon>asterids</taxon>
        <taxon>lamiids</taxon>
        <taxon>Lamiales</taxon>
        <taxon>Pedaliaceae</taxon>
        <taxon>Sesamum</taxon>
    </lineage>
</organism>
<keyword evidence="3" id="KW-1185">Reference proteome</keyword>
<evidence type="ECO:0000256" key="1">
    <source>
        <dbReference type="SAM" id="MobiDB-lite"/>
    </source>
</evidence>
<evidence type="ECO:0000313" key="2">
    <source>
        <dbReference type="EMBL" id="KAK4428688.1"/>
    </source>
</evidence>
<dbReference type="EMBL" id="JACGWO010000004">
    <property type="protein sequence ID" value="KAK4428688.1"/>
    <property type="molecule type" value="Genomic_DNA"/>
</dbReference>
<protein>
    <submittedName>
        <fullName evidence="2">Uncharacterized protein</fullName>
    </submittedName>
</protein>
<reference evidence="2" key="2">
    <citation type="journal article" date="2024" name="Plant">
        <title>Genomic evolution and insights into agronomic trait innovations of Sesamum species.</title>
        <authorList>
            <person name="Miao H."/>
            <person name="Wang L."/>
            <person name="Qu L."/>
            <person name="Liu H."/>
            <person name="Sun Y."/>
            <person name="Le M."/>
            <person name="Wang Q."/>
            <person name="Wei S."/>
            <person name="Zheng Y."/>
            <person name="Lin W."/>
            <person name="Duan Y."/>
            <person name="Cao H."/>
            <person name="Xiong S."/>
            <person name="Wang X."/>
            <person name="Wei L."/>
            <person name="Li C."/>
            <person name="Ma Q."/>
            <person name="Ju M."/>
            <person name="Zhao R."/>
            <person name="Li G."/>
            <person name="Mu C."/>
            <person name="Tian Q."/>
            <person name="Mei H."/>
            <person name="Zhang T."/>
            <person name="Gao T."/>
            <person name="Zhang H."/>
        </authorList>
    </citation>
    <scope>NUCLEOTIDE SEQUENCE</scope>
    <source>
        <strain evidence="2">3651</strain>
    </source>
</reference>
<name>A0AAE2CNH4_9LAMI</name>
<dbReference type="Proteomes" id="UP001293254">
    <property type="component" value="Unassembled WGS sequence"/>
</dbReference>
<feature type="compositionally biased region" description="Polar residues" evidence="1">
    <location>
        <begin position="1"/>
        <end position="13"/>
    </location>
</feature>
<sequence>MLLGNTSKNPSRQYSERFSPKYLRQPKDDLERPHEVRHLERCLKAQPQGRAPRVPPQGGYLEARHLEHPLEAASSRSTTLSFAQEGPFETPALNPRVEGLGLVL</sequence>
<evidence type="ECO:0000313" key="3">
    <source>
        <dbReference type="Proteomes" id="UP001293254"/>
    </source>
</evidence>
<comment type="caution">
    <text evidence="2">The sequence shown here is derived from an EMBL/GenBank/DDBJ whole genome shotgun (WGS) entry which is preliminary data.</text>
</comment>
<gene>
    <name evidence="2" type="ORF">Salat_1168600</name>
</gene>
<feature type="region of interest" description="Disordered" evidence="1">
    <location>
        <begin position="71"/>
        <end position="94"/>
    </location>
</feature>
<feature type="compositionally biased region" description="Basic and acidic residues" evidence="1">
    <location>
        <begin position="14"/>
        <end position="33"/>
    </location>
</feature>
<reference evidence="2" key="1">
    <citation type="submission" date="2020-06" db="EMBL/GenBank/DDBJ databases">
        <authorList>
            <person name="Li T."/>
            <person name="Hu X."/>
            <person name="Zhang T."/>
            <person name="Song X."/>
            <person name="Zhang H."/>
            <person name="Dai N."/>
            <person name="Sheng W."/>
            <person name="Hou X."/>
            <person name="Wei L."/>
        </authorList>
    </citation>
    <scope>NUCLEOTIDE SEQUENCE</scope>
    <source>
        <strain evidence="2">3651</strain>
        <tissue evidence="2">Leaf</tissue>
    </source>
</reference>
<dbReference type="AlphaFoldDB" id="A0AAE2CNH4"/>
<proteinExistence type="predicted"/>
<feature type="region of interest" description="Disordered" evidence="1">
    <location>
        <begin position="1"/>
        <end position="33"/>
    </location>
</feature>